<proteinExistence type="predicted"/>
<feature type="domain" description="GP-PDE" evidence="1">
    <location>
        <begin position="1"/>
        <end position="185"/>
    </location>
</feature>
<dbReference type="Pfam" id="PF03009">
    <property type="entry name" value="GDPD"/>
    <property type="match status" value="1"/>
</dbReference>
<dbReference type="EMBL" id="BJFL01000033">
    <property type="protein sequence ID" value="GDY33063.1"/>
    <property type="molecule type" value="Genomic_DNA"/>
</dbReference>
<dbReference type="GO" id="GO:0006629">
    <property type="term" value="P:lipid metabolic process"/>
    <property type="evidence" value="ECO:0007669"/>
    <property type="project" value="InterPro"/>
</dbReference>
<evidence type="ECO:0000313" key="2">
    <source>
        <dbReference type="EMBL" id="GDY33063.1"/>
    </source>
</evidence>
<dbReference type="Proteomes" id="UP000298860">
    <property type="component" value="Unassembled WGS sequence"/>
</dbReference>
<dbReference type="InterPro" id="IPR030395">
    <property type="entry name" value="GP_PDE_dom"/>
</dbReference>
<reference evidence="3" key="1">
    <citation type="submission" date="2019-04" db="EMBL/GenBank/DDBJ databases">
        <title>Draft genome sequence of Pseudonocardiaceae bacterium SL3-2-4.</title>
        <authorList>
            <person name="Ningsih F."/>
            <person name="Yokota A."/>
            <person name="Sakai Y."/>
            <person name="Nanatani K."/>
            <person name="Yabe S."/>
            <person name="Oetari A."/>
            <person name="Sjamsuridzal W."/>
        </authorList>
    </citation>
    <scope>NUCLEOTIDE SEQUENCE [LARGE SCALE GENOMIC DNA]</scope>
    <source>
        <strain evidence="3">SL3-2-4</strain>
    </source>
</reference>
<dbReference type="InterPro" id="IPR017946">
    <property type="entry name" value="PLC-like_Pdiesterase_TIM-brl"/>
</dbReference>
<dbReference type="GO" id="GO:0008081">
    <property type="term" value="F:phosphoric diester hydrolase activity"/>
    <property type="evidence" value="ECO:0007669"/>
    <property type="project" value="InterPro"/>
</dbReference>
<protein>
    <recommendedName>
        <fullName evidence="1">GP-PDE domain-containing protein</fullName>
    </recommendedName>
</protein>
<comment type="caution">
    <text evidence="2">The sequence shown here is derived from an EMBL/GenBank/DDBJ whole genome shotgun (WGS) entry which is preliminary data.</text>
</comment>
<dbReference type="SUPFAM" id="SSF51695">
    <property type="entry name" value="PLC-like phosphodiesterases"/>
    <property type="match status" value="1"/>
</dbReference>
<dbReference type="PROSITE" id="PS51704">
    <property type="entry name" value="GP_PDE"/>
    <property type="match status" value="1"/>
</dbReference>
<name>A0A4D4JGP0_9PSEU</name>
<dbReference type="PANTHER" id="PTHR46211:SF14">
    <property type="entry name" value="GLYCEROPHOSPHODIESTER PHOSPHODIESTERASE"/>
    <property type="match status" value="1"/>
</dbReference>
<accession>A0A4D4JGP0</accession>
<dbReference type="AlphaFoldDB" id="A0A4D4JGP0"/>
<organism evidence="2 3">
    <name type="scientific">Gandjariella thermophila</name>
    <dbReference type="NCBI Taxonomy" id="1931992"/>
    <lineage>
        <taxon>Bacteria</taxon>
        <taxon>Bacillati</taxon>
        <taxon>Actinomycetota</taxon>
        <taxon>Actinomycetes</taxon>
        <taxon>Pseudonocardiales</taxon>
        <taxon>Pseudonocardiaceae</taxon>
        <taxon>Gandjariella</taxon>
    </lineage>
</organism>
<gene>
    <name evidence="2" type="ORF">GTS_46960</name>
</gene>
<evidence type="ECO:0000313" key="3">
    <source>
        <dbReference type="Proteomes" id="UP000298860"/>
    </source>
</evidence>
<dbReference type="Gene3D" id="3.20.20.190">
    <property type="entry name" value="Phosphatidylinositol (PI) phosphodiesterase"/>
    <property type="match status" value="1"/>
</dbReference>
<evidence type="ECO:0000259" key="1">
    <source>
        <dbReference type="PROSITE" id="PS51704"/>
    </source>
</evidence>
<dbReference type="PANTHER" id="PTHR46211">
    <property type="entry name" value="GLYCEROPHOSPHORYL DIESTER PHOSPHODIESTERASE"/>
    <property type="match status" value="1"/>
</dbReference>
<sequence length="200" mass="22259">MPGTRIPTLDEVYALTERAHATAVHLNVETKIDPTQPAQTVDPDTFTRKVTEVIERHHAVWRTTLQSFDWRTLRISERLTPRLRRVALIDASTAQVGQPGPSPWLAGIDVDDYHGDVPAAARAVHAQILSPDQALVTEDLVRESHRLGLPVVPWTVEDPAAMNALIDAGVDGIITDYPDRLRRVMADRHMPLPRPYPATP</sequence>
<keyword evidence="3" id="KW-1185">Reference proteome</keyword>